<dbReference type="OrthoDB" id="4523084at2"/>
<organism evidence="3 4">
    <name type="scientific">Kutzneria buriramensis</name>
    <dbReference type="NCBI Taxonomy" id="1045776"/>
    <lineage>
        <taxon>Bacteria</taxon>
        <taxon>Bacillati</taxon>
        <taxon>Actinomycetota</taxon>
        <taxon>Actinomycetes</taxon>
        <taxon>Pseudonocardiales</taxon>
        <taxon>Pseudonocardiaceae</taxon>
        <taxon>Kutzneria</taxon>
    </lineage>
</organism>
<proteinExistence type="predicted"/>
<feature type="transmembrane region" description="Helical" evidence="1">
    <location>
        <begin position="218"/>
        <end position="236"/>
    </location>
</feature>
<dbReference type="AlphaFoldDB" id="A0A3E0H2H3"/>
<dbReference type="RefSeq" id="WP_116179370.1">
    <property type="nucleotide sequence ID" value="NZ_CP144375.1"/>
</dbReference>
<sequence length="260" mass="26960">MRRRTGVAVAFAAGLILAGAGPAAAQASDDPLTLTATIDGQDINGHTMVIVPDRPVQLSVTVVNNGGAAVHVRSVRLAGTALALTFFAYDTTLPFDVAPHGRVTRTFGLDLADLDGQAIGLLPASVQLFDVDRNALVAVDTVTDVRGSILSVYGVFGIAVLLLTIAAWAACLLALARHKLPANRLRRALRFLPAGFGTGLVAVVSLSVLRIIPPEPSVEIPIVVGTTLIGMVLGYLTPHPLPPVAEDATTSVTLTREVTG</sequence>
<accession>A0A3E0H2H3</accession>
<keyword evidence="2" id="KW-0732">Signal</keyword>
<keyword evidence="1" id="KW-0812">Transmembrane</keyword>
<keyword evidence="1" id="KW-0472">Membrane</keyword>
<gene>
    <name evidence="3" type="ORF">BCF44_115238</name>
</gene>
<evidence type="ECO:0000313" key="4">
    <source>
        <dbReference type="Proteomes" id="UP000256269"/>
    </source>
</evidence>
<feature type="transmembrane region" description="Helical" evidence="1">
    <location>
        <begin position="152"/>
        <end position="176"/>
    </location>
</feature>
<dbReference type="Proteomes" id="UP000256269">
    <property type="component" value="Unassembled WGS sequence"/>
</dbReference>
<protein>
    <recommendedName>
        <fullName evidence="5">DUF4436 domain-containing protein</fullName>
    </recommendedName>
</protein>
<keyword evidence="1" id="KW-1133">Transmembrane helix</keyword>
<name>A0A3E0H2H3_9PSEU</name>
<evidence type="ECO:0000256" key="2">
    <source>
        <dbReference type="SAM" id="SignalP"/>
    </source>
</evidence>
<evidence type="ECO:0008006" key="5">
    <source>
        <dbReference type="Google" id="ProtNLM"/>
    </source>
</evidence>
<dbReference type="EMBL" id="QUNO01000015">
    <property type="protein sequence ID" value="REH37234.1"/>
    <property type="molecule type" value="Genomic_DNA"/>
</dbReference>
<evidence type="ECO:0000256" key="1">
    <source>
        <dbReference type="SAM" id="Phobius"/>
    </source>
</evidence>
<keyword evidence="4" id="KW-1185">Reference proteome</keyword>
<evidence type="ECO:0000313" key="3">
    <source>
        <dbReference type="EMBL" id="REH37234.1"/>
    </source>
</evidence>
<comment type="caution">
    <text evidence="3">The sequence shown here is derived from an EMBL/GenBank/DDBJ whole genome shotgun (WGS) entry which is preliminary data.</text>
</comment>
<feature type="transmembrane region" description="Helical" evidence="1">
    <location>
        <begin position="188"/>
        <end position="212"/>
    </location>
</feature>
<reference evidence="3 4" key="1">
    <citation type="submission" date="2018-08" db="EMBL/GenBank/DDBJ databases">
        <title>Genomic Encyclopedia of Archaeal and Bacterial Type Strains, Phase II (KMG-II): from individual species to whole genera.</title>
        <authorList>
            <person name="Goeker M."/>
        </authorList>
    </citation>
    <scope>NUCLEOTIDE SEQUENCE [LARGE SCALE GENOMIC DNA]</scope>
    <source>
        <strain evidence="3 4">DSM 45791</strain>
    </source>
</reference>
<feature type="signal peptide" evidence="2">
    <location>
        <begin position="1"/>
        <end position="27"/>
    </location>
</feature>
<feature type="chain" id="PRO_5038379662" description="DUF4436 domain-containing protein" evidence="2">
    <location>
        <begin position="28"/>
        <end position="260"/>
    </location>
</feature>